<gene>
    <name evidence="1" type="ORF">ABIC55_004752</name>
</gene>
<keyword evidence="2" id="KW-1185">Reference proteome</keyword>
<dbReference type="EMBL" id="JBEPME010000013">
    <property type="protein sequence ID" value="MET3659606.1"/>
    <property type="molecule type" value="Genomic_DNA"/>
</dbReference>
<dbReference type="RefSeq" id="WP_067209719.1">
    <property type="nucleotide sequence ID" value="NZ_CP014616.1"/>
</dbReference>
<evidence type="ECO:0000313" key="1">
    <source>
        <dbReference type="EMBL" id="MET3659606.1"/>
    </source>
</evidence>
<name>A0ABV2KEU5_SPOPS</name>
<comment type="caution">
    <text evidence="1">The sequence shown here is derived from an EMBL/GenBank/DDBJ whole genome shotgun (WGS) entry which is preliminary data.</text>
</comment>
<dbReference type="Pfam" id="PF06279">
    <property type="entry name" value="DUF1033"/>
    <property type="match status" value="1"/>
</dbReference>
<reference evidence="1 2" key="1">
    <citation type="submission" date="2024-06" db="EMBL/GenBank/DDBJ databases">
        <title>Sorghum-associated microbial communities from plants grown in Nebraska, USA.</title>
        <authorList>
            <person name="Schachtman D."/>
        </authorList>
    </citation>
    <scope>NUCLEOTIDE SEQUENCE [LARGE SCALE GENOMIC DNA]</scope>
    <source>
        <strain evidence="1 2">1288</strain>
    </source>
</reference>
<dbReference type="Proteomes" id="UP001549104">
    <property type="component" value="Unassembled WGS sequence"/>
</dbReference>
<proteinExistence type="predicted"/>
<protein>
    <recommendedName>
        <fullName evidence="3">DUF1033 family protein</fullName>
    </recommendedName>
</protein>
<sequence>MYEVIYMKADYEPWWMFEEWEETIRSRHSFDDRVLAEVHFKKLTSELREKHKREAMKKDCFFAFWSEDEINFCEGCDEDLQLYHGVILMKDGMPNAFC</sequence>
<organism evidence="1 2">
    <name type="scientific">Sporosarcina psychrophila</name>
    <name type="common">Bacillus psychrophilus</name>
    <dbReference type="NCBI Taxonomy" id="1476"/>
    <lineage>
        <taxon>Bacteria</taxon>
        <taxon>Bacillati</taxon>
        <taxon>Bacillota</taxon>
        <taxon>Bacilli</taxon>
        <taxon>Bacillales</taxon>
        <taxon>Caryophanaceae</taxon>
        <taxon>Sporosarcina</taxon>
    </lineage>
</organism>
<evidence type="ECO:0000313" key="2">
    <source>
        <dbReference type="Proteomes" id="UP001549104"/>
    </source>
</evidence>
<dbReference type="InterPro" id="IPR010434">
    <property type="entry name" value="DUF1033"/>
</dbReference>
<evidence type="ECO:0008006" key="3">
    <source>
        <dbReference type="Google" id="ProtNLM"/>
    </source>
</evidence>
<accession>A0ABV2KEU5</accession>